<feature type="compositionally biased region" description="Basic and acidic residues" evidence="1">
    <location>
        <begin position="116"/>
        <end position="127"/>
    </location>
</feature>
<gene>
    <name evidence="3" type="ORF">HGM15179_016912</name>
</gene>
<organism evidence="3 4">
    <name type="scientific">Zosterops borbonicus</name>
    <dbReference type="NCBI Taxonomy" id="364589"/>
    <lineage>
        <taxon>Eukaryota</taxon>
        <taxon>Metazoa</taxon>
        <taxon>Chordata</taxon>
        <taxon>Craniata</taxon>
        <taxon>Vertebrata</taxon>
        <taxon>Euteleostomi</taxon>
        <taxon>Archelosauria</taxon>
        <taxon>Archosauria</taxon>
        <taxon>Dinosauria</taxon>
        <taxon>Saurischia</taxon>
        <taxon>Theropoda</taxon>
        <taxon>Coelurosauria</taxon>
        <taxon>Aves</taxon>
        <taxon>Neognathae</taxon>
        <taxon>Neoaves</taxon>
        <taxon>Telluraves</taxon>
        <taxon>Australaves</taxon>
        <taxon>Passeriformes</taxon>
        <taxon>Sylvioidea</taxon>
        <taxon>Zosteropidae</taxon>
        <taxon>Zosterops</taxon>
    </lineage>
</organism>
<feature type="chain" id="PRO_5035460618" evidence="2">
    <location>
        <begin position="22"/>
        <end position="150"/>
    </location>
</feature>
<protein>
    <submittedName>
        <fullName evidence="3">Uncharacterized protein</fullName>
    </submittedName>
</protein>
<evidence type="ECO:0000313" key="4">
    <source>
        <dbReference type="Proteomes" id="UP000796761"/>
    </source>
</evidence>
<feature type="signal peptide" evidence="2">
    <location>
        <begin position="1"/>
        <end position="21"/>
    </location>
</feature>
<keyword evidence="4" id="KW-1185">Reference proteome</keyword>
<dbReference type="AlphaFoldDB" id="A0A8K1G259"/>
<feature type="region of interest" description="Disordered" evidence="1">
    <location>
        <begin position="105"/>
        <end position="129"/>
    </location>
</feature>
<keyword evidence="2" id="KW-0732">Signal</keyword>
<reference evidence="3" key="1">
    <citation type="submission" date="2019-04" db="EMBL/GenBank/DDBJ databases">
        <title>Genome assembly of Zosterops borbonicus 15179.</title>
        <authorList>
            <person name="Leroy T."/>
            <person name="Anselmetti Y."/>
            <person name="Tilak M.-K."/>
            <person name="Nabholz B."/>
        </authorList>
    </citation>
    <scope>NUCLEOTIDE SEQUENCE</scope>
    <source>
        <strain evidence="3">HGM_15179</strain>
        <tissue evidence="3">Muscle</tissue>
    </source>
</reference>
<dbReference type="EMBL" id="SWJQ01000916">
    <property type="protein sequence ID" value="TRZ10194.1"/>
    <property type="molecule type" value="Genomic_DNA"/>
</dbReference>
<sequence length="150" mass="17501">MAAVFLSTLMVQLLPGRLTWNRDWTELENKTGKIFESMGFTTEWKVGFLSKNRRSQERLAKPRNVSIHSFIQRTFAAKVDPQILGDEELVVFLWESHGEINLVPLKGRKPPKPMKKKEEEGEEEGLRQHPKSSILTHMYYYTLNPKILNF</sequence>
<evidence type="ECO:0000256" key="1">
    <source>
        <dbReference type="SAM" id="MobiDB-lite"/>
    </source>
</evidence>
<evidence type="ECO:0000256" key="2">
    <source>
        <dbReference type="SAM" id="SignalP"/>
    </source>
</evidence>
<accession>A0A8K1G259</accession>
<name>A0A8K1G259_9PASS</name>
<feature type="compositionally biased region" description="Basic residues" evidence="1">
    <location>
        <begin position="106"/>
        <end position="115"/>
    </location>
</feature>
<proteinExistence type="predicted"/>
<dbReference type="Proteomes" id="UP000796761">
    <property type="component" value="Unassembled WGS sequence"/>
</dbReference>
<comment type="caution">
    <text evidence="3">The sequence shown here is derived from an EMBL/GenBank/DDBJ whole genome shotgun (WGS) entry which is preliminary data.</text>
</comment>
<evidence type="ECO:0000313" key="3">
    <source>
        <dbReference type="EMBL" id="TRZ10194.1"/>
    </source>
</evidence>